<reference evidence="4" key="1">
    <citation type="submission" date="2014-01" db="EMBL/GenBank/DDBJ databases">
        <title>The Genome Sequence of Anopheles farauti FAR1 (V2).</title>
        <authorList>
            <consortium name="The Broad Institute Genomics Platform"/>
            <person name="Neafsey D.E."/>
            <person name="Besansky N."/>
            <person name="Howell P."/>
            <person name="Walton C."/>
            <person name="Young S.K."/>
            <person name="Zeng Q."/>
            <person name="Gargeya S."/>
            <person name="Fitzgerald M."/>
            <person name="Haas B."/>
            <person name="Abouelleil A."/>
            <person name="Allen A.W."/>
            <person name="Alvarado L."/>
            <person name="Arachchi H.M."/>
            <person name="Berlin A.M."/>
            <person name="Chapman S.B."/>
            <person name="Gainer-Dewar J."/>
            <person name="Goldberg J."/>
            <person name="Griggs A."/>
            <person name="Gujja S."/>
            <person name="Hansen M."/>
            <person name="Howarth C."/>
            <person name="Imamovic A."/>
            <person name="Ireland A."/>
            <person name="Larimer J."/>
            <person name="McCowan C."/>
            <person name="Murphy C."/>
            <person name="Pearson M."/>
            <person name="Poon T.W."/>
            <person name="Priest M."/>
            <person name="Roberts A."/>
            <person name="Saif S."/>
            <person name="Shea T."/>
            <person name="Sisk P."/>
            <person name="Sykes S."/>
            <person name="Wortman J."/>
            <person name="Nusbaum C."/>
            <person name="Birren B."/>
        </authorList>
    </citation>
    <scope>NUCLEOTIDE SEQUENCE [LARGE SCALE GENOMIC DNA]</scope>
    <source>
        <strain evidence="4">FAR1</strain>
    </source>
</reference>
<dbReference type="VEuPathDB" id="VectorBase:AFAF009070"/>
<evidence type="ECO:0000313" key="4">
    <source>
        <dbReference type="Proteomes" id="UP000075886"/>
    </source>
</evidence>
<name>A0A182QFE1_9DIPT</name>
<feature type="chain" id="PRO_5008132689" evidence="2">
    <location>
        <begin position="23"/>
        <end position="191"/>
    </location>
</feature>
<dbReference type="Proteomes" id="UP000075886">
    <property type="component" value="Unassembled WGS sequence"/>
</dbReference>
<dbReference type="EMBL" id="AXCN02000438">
    <property type="status" value="NOT_ANNOTATED_CDS"/>
    <property type="molecule type" value="Genomic_DNA"/>
</dbReference>
<proteinExistence type="predicted"/>
<evidence type="ECO:0000256" key="1">
    <source>
        <dbReference type="SAM" id="Coils"/>
    </source>
</evidence>
<feature type="signal peptide" evidence="2">
    <location>
        <begin position="1"/>
        <end position="22"/>
    </location>
</feature>
<organism evidence="3 4">
    <name type="scientific">Anopheles farauti</name>
    <dbReference type="NCBI Taxonomy" id="69004"/>
    <lineage>
        <taxon>Eukaryota</taxon>
        <taxon>Metazoa</taxon>
        <taxon>Ecdysozoa</taxon>
        <taxon>Arthropoda</taxon>
        <taxon>Hexapoda</taxon>
        <taxon>Insecta</taxon>
        <taxon>Pterygota</taxon>
        <taxon>Neoptera</taxon>
        <taxon>Endopterygota</taxon>
        <taxon>Diptera</taxon>
        <taxon>Nematocera</taxon>
        <taxon>Culicoidea</taxon>
        <taxon>Culicidae</taxon>
        <taxon>Anophelinae</taxon>
        <taxon>Anopheles</taxon>
    </lineage>
</organism>
<keyword evidence="2" id="KW-0732">Signal</keyword>
<protein>
    <submittedName>
        <fullName evidence="3">Uncharacterized protein</fullName>
    </submittedName>
</protein>
<dbReference type="EnsemblMetazoa" id="AFAF009070-RA">
    <property type="protein sequence ID" value="AFAF009070-PA"/>
    <property type="gene ID" value="AFAF009070"/>
</dbReference>
<evidence type="ECO:0000256" key="2">
    <source>
        <dbReference type="SAM" id="SignalP"/>
    </source>
</evidence>
<dbReference type="AlphaFoldDB" id="A0A182QFE1"/>
<reference evidence="3" key="2">
    <citation type="submission" date="2020-05" db="UniProtKB">
        <authorList>
            <consortium name="EnsemblMetazoa"/>
        </authorList>
    </citation>
    <scope>IDENTIFICATION</scope>
    <source>
        <strain evidence="3">FAR1</strain>
    </source>
</reference>
<keyword evidence="1" id="KW-0175">Coiled coil</keyword>
<sequence>MVHKSTLAFLLLSFAISAQVHAFWTYCKPHNARFEHVQELLHNAATGQEAAYLEDEKDQTHPTLQRILERLDANRARLKSAMVTMEMYTSNKLSDYSVHRTDGLLVDDLERVFQLLELENDEVLQKLQQQHEDHKVKQQEEDELQQKLQNLNAAKSKLEQTIKQQNETYVKANATLVNLQKIVKQQELERA</sequence>
<keyword evidence="4" id="KW-1185">Reference proteome</keyword>
<evidence type="ECO:0000313" key="3">
    <source>
        <dbReference type="EnsemblMetazoa" id="AFAF009070-PA"/>
    </source>
</evidence>
<feature type="coiled-coil region" evidence="1">
    <location>
        <begin position="106"/>
        <end position="189"/>
    </location>
</feature>
<accession>A0A182QFE1</accession>